<dbReference type="InterPro" id="IPR029018">
    <property type="entry name" value="Hex-like_dom2"/>
</dbReference>
<feature type="active site" description="Proton donor" evidence="7">
    <location>
        <position position="269"/>
    </location>
</feature>
<dbReference type="InterPro" id="IPR011100">
    <property type="entry name" value="Glyco_hydro_67_cat"/>
</dbReference>
<feature type="active site" description="Proton acceptor" evidence="7">
    <location>
        <position position="376"/>
    </location>
</feature>
<evidence type="ECO:0000256" key="3">
    <source>
        <dbReference type="ARBA" id="ARBA00022801"/>
    </source>
</evidence>
<accession>A0A1C7IH19</accession>
<dbReference type="PANTHER" id="PTHR39207">
    <property type="entry name" value="ALPHA-GLUCURONIDASE A"/>
    <property type="match status" value="1"/>
</dbReference>
<proteinExistence type="inferred from homology"/>
<evidence type="ECO:0000256" key="5">
    <source>
        <dbReference type="ARBA" id="ARBA00023295"/>
    </source>
</evidence>
<evidence type="ECO:0000313" key="12">
    <source>
        <dbReference type="EMBL" id="ANU78358.1"/>
    </source>
</evidence>
<dbReference type="PIRSF" id="PIRSF029900">
    <property type="entry name" value="Alpha-glucuronds"/>
    <property type="match status" value="1"/>
</dbReference>
<feature type="active site" description="Proton acceptor" evidence="7">
    <location>
        <position position="348"/>
    </location>
</feature>
<feature type="domain" description="Alpha glucuronidase N-terminal" evidence="9">
    <location>
        <begin position="7"/>
        <end position="106"/>
    </location>
</feature>
<evidence type="ECO:0000256" key="1">
    <source>
        <dbReference type="ARBA" id="ARBA00008833"/>
    </source>
</evidence>
<dbReference type="Pfam" id="PF07477">
    <property type="entry name" value="Glyco_hydro_67C"/>
    <property type="match status" value="1"/>
</dbReference>
<dbReference type="Gene3D" id="3.20.20.80">
    <property type="entry name" value="Glycosidases"/>
    <property type="match status" value="1"/>
</dbReference>
<dbReference type="Gene3D" id="3.30.379.10">
    <property type="entry name" value="Chitobiase/beta-hexosaminidase domain 2-like"/>
    <property type="match status" value="1"/>
</dbReference>
<reference evidence="12" key="1">
    <citation type="submission" date="2017-04" db="EMBL/GenBank/DDBJ databases">
        <title>Complete Genome Sequences of Twelve Strains of a Stable Defined Moderately Diverse Mouse Microbiota 2 (sDMDMm2).</title>
        <authorList>
            <person name="Uchimura Y."/>
            <person name="Wyss M."/>
            <person name="Brugiroux S."/>
            <person name="Limenitakis J.P."/>
            <person name="Stecher B."/>
            <person name="McCoy K.D."/>
            <person name="Macpherson A.J."/>
        </authorList>
    </citation>
    <scope>NUCLEOTIDE SEQUENCE</scope>
    <source>
        <strain evidence="12">YL58</strain>
    </source>
</reference>
<keyword evidence="2 8" id="KW-0858">Xylan degradation</keyword>
<evidence type="ECO:0000259" key="11">
    <source>
        <dbReference type="Pfam" id="PF07488"/>
    </source>
</evidence>
<dbReference type="Proteomes" id="UP000092574">
    <property type="component" value="Chromosome"/>
</dbReference>
<dbReference type="Pfam" id="PF03648">
    <property type="entry name" value="Glyco_hydro_67N"/>
    <property type="match status" value="1"/>
</dbReference>
<dbReference type="InterPro" id="IPR011395">
    <property type="entry name" value="Glyco_hydro_67_aGlcAse"/>
</dbReference>
<dbReference type="InterPro" id="IPR037054">
    <property type="entry name" value="A-glucoronidase_C_sf"/>
</dbReference>
<feature type="domain" description="Glycosyl hydrolase family 67 C-terminal" evidence="10">
    <location>
        <begin position="437"/>
        <end position="658"/>
    </location>
</feature>
<evidence type="ECO:0000256" key="4">
    <source>
        <dbReference type="ARBA" id="ARBA00023277"/>
    </source>
</evidence>
<dbReference type="EC" id="3.2.1.131" evidence="8"/>
<dbReference type="SUPFAM" id="SSF55545">
    <property type="entry name" value="beta-N-acetylhexosaminidase-like domain"/>
    <property type="match status" value="1"/>
</dbReference>
<evidence type="ECO:0000256" key="6">
    <source>
        <dbReference type="ARBA" id="ARBA00023326"/>
    </source>
</evidence>
<protein>
    <recommendedName>
        <fullName evidence="8">Xylan alpha-1,2-glucuronidase</fullName>
        <ecNumber evidence="8">3.2.1.131</ecNumber>
    </recommendedName>
</protein>
<dbReference type="KEGG" id="byl:A4V09_22965"/>
<sequence>MCNWEQAWLAYEPIENQKNRKFFESVYTDQNGELVKSALQEIETASEKLFNIQIIKTDDREKAGIRLEIDPTLDLGMEGYEITEENDRIHIRAARVNGLLYGTFRFLLMVSAGKDITGISLQENPQNPIRMLNQWDNIDGSIERGYAGNSFFYENGKVCVTKRITDYARLLCSVGINAISINNVNVRDGAEWLITEKHYNELEQISGIFGKYGISMYLCIDFAAPMTLDGLPCADPLNEEVRNWWEKKCGEIFSRIPNMGGFLVKADSEGRPGPFAYGRNHADGANMLARAVKPYGGTIIWRCFVYNCQQDWRDRRTDRACAGYDNFMPLDGKFDDNVILQIKNGPIDFQVREPVHPLFGGLQHTNQMLEVQIAQEYTGQQIDVCYLVPMWKEVLNFSTGCGKPQDTVADIVSGRTFGQQKCGMAAVANTGKDANWTGHDLAGANLYGFGRLAWNPQISAEEIVQEWISLQISRDSDVKKMISDILLRSREVYEKYTAPLGIGFMVNPAYHYGPNPEGYEYSKWGTYHRADHLAVGVDRSEKGTGYSEQYFEKNAALYRDTESCPENLLLFFHRVPYTYRLRSGKTLIQHIYDSHFEGYADVQKMQRDWNCLEDKIPQHIFQRVKERFMRQAENSREWCDVINSFFYRKSMIPDEMGREIF</sequence>
<evidence type="ECO:0000256" key="8">
    <source>
        <dbReference type="RuleBase" id="RU361198"/>
    </source>
</evidence>
<keyword evidence="3 8" id="KW-0378">Hydrolase</keyword>
<dbReference type="InterPro" id="IPR005154">
    <property type="entry name" value="Glyco_hydro_67_aGlcAse_N"/>
</dbReference>
<dbReference type="InterPro" id="IPR011099">
    <property type="entry name" value="Glyco_hydro_67_C"/>
</dbReference>
<dbReference type="Gene3D" id="3.90.1330.10">
    <property type="entry name" value="Alpha-glucuronidase, C-terminal domain"/>
    <property type="match status" value="1"/>
</dbReference>
<dbReference type="STRING" id="1796616.A4V09_22965"/>
<evidence type="ECO:0000313" key="13">
    <source>
        <dbReference type="Proteomes" id="UP000092574"/>
    </source>
</evidence>
<dbReference type="EMBL" id="CP015405">
    <property type="protein sequence ID" value="ANU78358.1"/>
    <property type="molecule type" value="Genomic_DNA"/>
</dbReference>
<name>A0A1C7IH19_9FIRM</name>
<organism evidence="12 13">
    <name type="scientific">Blautia pseudococcoides</name>
    <dbReference type="NCBI Taxonomy" id="1796616"/>
    <lineage>
        <taxon>Bacteria</taxon>
        <taxon>Bacillati</taxon>
        <taxon>Bacillota</taxon>
        <taxon>Clostridia</taxon>
        <taxon>Lachnospirales</taxon>
        <taxon>Lachnospiraceae</taxon>
        <taxon>Blautia</taxon>
    </lineage>
</organism>
<gene>
    <name evidence="12" type="ORF">A4V09_22965</name>
</gene>
<feature type="domain" description="Glycosyl hydrolase family 67 catalytic" evidence="11">
    <location>
        <begin position="110"/>
        <end position="436"/>
    </location>
</feature>
<comment type="catalytic activity">
    <reaction evidence="8">
        <text>Hydrolysis of (1-&gt;2)-alpha-D-(4-O-methyl)glucuronosyl links in the main chain of hardwood xylans.</text>
        <dbReference type="EC" id="3.2.1.131"/>
    </reaction>
</comment>
<evidence type="ECO:0000256" key="7">
    <source>
        <dbReference type="PIRSR" id="PIRSR029900-1"/>
    </source>
</evidence>
<comment type="similarity">
    <text evidence="1 8">Belongs to the glycosyl hydrolase 67 family.</text>
</comment>
<evidence type="ECO:0000259" key="10">
    <source>
        <dbReference type="Pfam" id="PF07477"/>
    </source>
</evidence>
<dbReference type="AlphaFoldDB" id="A0A1C7IH19"/>
<dbReference type="PANTHER" id="PTHR39207:SF1">
    <property type="entry name" value="ALPHA-GLUCURONIDASE A"/>
    <property type="match status" value="1"/>
</dbReference>
<dbReference type="GO" id="GO:0045493">
    <property type="term" value="P:xylan catabolic process"/>
    <property type="evidence" value="ECO:0007669"/>
    <property type="project" value="UniProtKB-KW"/>
</dbReference>
<evidence type="ECO:0000259" key="9">
    <source>
        <dbReference type="Pfam" id="PF03648"/>
    </source>
</evidence>
<dbReference type="GO" id="GO:0033939">
    <property type="term" value="F:xylan alpha-1,2-glucuronosidase activity"/>
    <property type="evidence" value="ECO:0007669"/>
    <property type="project" value="UniProtKB-EC"/>
</dbReference>
<keyword evidence="6 8" id="KW-0624">Polysaccharide degradation</keyword>
<evidence type="ECO:0000256" key="2">
    <source>
        <dbReference type="ARBA" id="ARBA00022651"/>
    </source>
</evidence>
<dbReference type="SUPFAM" id="SSF51445">
    <property type="entry name" value="(Trans)glycosidases"/>
    <property type="match status" value="1"/>
</dbReference>
<dbReference type="GO" id="GO:0005576">
    <property type="term" value="C:extracellular region"/>
    <property type="evidence" value="ECO:0007669"/>
    <property type="project" value="InterPro"/>
</dbReference>
<dbReference type="RefSeq" id="WP_065544441.1">
    <property type="nucleotide sequence ID" value="NZ_CP015405.2"/>
</dbReference>
<dbReference type="InterPro" id="IPR017853">
    <property type="entry name" value="GH"/>
</dbReference>
<keyword evidence="5 8" id="KW-0326">Glycosidase</keyword>
<dbReference type="Pfam" id="PF07488">
    <property type="entry name" value="Glyco_hydro_67M"/>
    <property type="match status" value="1"/>
</dbReference>
<comment type="subunit">
    <text evidence="8">Homodimer.</text>
</comment>
<dbReference type="GO" id="GO:0046559">
    <property type="term" value="F:alpha-glucuronidase activity"/>
    <property type="evidence" value="ECO:0007669"/>
    <property type="project" value="InterPro"/>
</dbReference>
<keyword evidence="4 8" id="KW-0119">Carbohydrate metabolism</keyword>
<dbReference type="OrthoDB" id="339499at2"/>
<keyword evidence="13" id="KW-1185">Reference proteome</keyword>